<sequence length="50" mass="6165">MVLKTVSFVNEKVNPFSTMTRFHIRSVYYFDDFIHLQKLMWRFRIVKTGH</sequence>
<reference evidence="1 2" key="1">
    <citation type="submission" date="2019-05" db="EMBL/GenBank/DDBJ databases">
        <title>Another draft genome of Portunus trituberculatus and its Hox gene families provides insights of decapod evolution.</title>
        <authorList>
            <person name="Jeong J.-H."/>
            <person name="Song I."/>
            <person name="Kim S."/>
            <person name="Choi T."/>
            <person name="Kim D."/>
            <person name="Ryu S."/>
            <person name="Kim W."/>
        </authorList>
    </citation>
    <scope>NUCLEOTIDE SEQUENCE [LARGE SCALE GENOMIC DNA]</scope>
    <source>
        <tissue evidence="1">Muscle</tissue>
    </source>
</reference>
<gene>
    <name evidence="1" type="ORF">E2C01_062957</name>
</gene>
<accession>A0A5B7HG94</accession>
<name>A0A5B7HG94_PORTR</name>
<dbReference type="Proteomes" id="UP000324222">
    <property type="component" value="Unassembled WGS sequence"/>
</dbReference>
<keyword evidence="2" id="KW-1185">Reference proteome</keyword>
<evidence type="ECO:0000313" key="2">
    <source>
        <dbReference type="Proteomes" id="UP000324222"/>
    </source>
</evidence>
<comment type="caution">
    <text evidence="1">The sequence shown here is derived from an EMBL/GenBank/DDBJ whole genome shotgun (WGS) entry which is preliminary data.</text>
</comment>
<dbReference type="EMBL" id="VSRR010028312">
    <property type="protein sequence ID" value="MPC68749.1"/>
    <property type="molecule type" value="Genomic_DNA"/>
</dbReference>
<protein>
    <submittedName>
        <fullName evidence="1">Uncharacterized protein</fullName>
    </submittedName>
</protein>
<organism evidence="1 2">
    <name type="scientific">Portunus trituberculatus</name>
    <name type="common">Swimming crab</name>
    <name type="synonym">Neptunus trituberculatus</name>
    <dbReference type="NCBI Taxonomy" id="210409"/>
    <lineage>
        <taxon>Eukaryota</taxon>
        <taxon>Metazoa</taxon>
        <taxon>Ecdysozoa</taxon>
        <taxon>Arthropoda</taxon>
        <taxon>Crustacea</taxon>
        <taxon>Multicrustacea</taxon>
        <taxon>Malacostraca</taxon>
        <taxon>Eumalacostraca</taxon>
        <taxon>Eucarida</taxon>
        <taxon>Decapoda</taxon>
        <taxon>Pleocyemata</taxon>
        <taxon>Brachyura</taxon>
        <taxon>Eubrachyura</taxon>
        <taxon>Portunoidea</taxon>
        <taxon>Portunidae</taxon>
        <taxon>Portuninae</taxon>
        <taxon>Portunus</taxon>
    </lineage>
</organism>
<dbReference type="AlphaFoldDB" id="A0A5B7HG94"/>
<evidence type="ECO:0000313" key="1">
    <source>
        <dbReference type="EMBL" id="MPC68749.1"/>
    </source>
</evidence>
<proteinExistence type="predicted"/>